<keyword evidence="2" id="KW-0548">Nucleotidyltransferase</keyword>
<feature type="compositionally biased region" description="Basic residues" evidence="1">
    <location>
        <begin position="555"/>
        <end position="564"/>
    </location>
</feature>
<dbReference type="AlphaFoldDB" id="A0AB34FDM2"/>
<keyword evidence="2" id="KW-0695">RNA-directed DNA polymerase</keyword>
<evidence type="ECO:0000256" key="1">
    <source>
        <dbReference type="SAM" id="MobiDB-lite"/>
    </source>
</evidence>
<protein>
    <submittedName>
        <fullName evidence="2">Reverse transcriptase</fullName>
    </submittedName>
</protein>
<keyword evidence="2" id="KW-0808">Transferase</keyword>
<name>A0AB34FDM2_9HYPO</name>
<proteinExistence type="predicted"/>
<evidence type="ECO:0000313" key="2">
    <source>
        <dbReference type="EMBL" id="KAJ6436761.1"/>
    </source>
</evidence>
<feature type="region of interest" description="Disordered" evidence="1">
    <location>
        <begin position="416"/>
        <end position="564"/>
    </location>
</feature>
<comment type="caution">
    <text evidence="2">The sequence shown here is derived from an EMBL/GenBank/DDBJ whole genome shotgun (WGS) entry which is preliminary data.</text>
</comment>
<feature type="region of interest" description="Disordered" evidence="1">
    <location>
        <begin position="51"/>
        <end position="71"/>
    </location>
</feature>
<reference evidence="2" key="1">
    <citation type="submission" date="2023-01" db="EMBL/GenBank/DDBJ databases">
        <title>The growth and conidiation of Purpureocillium lavendulum are regulated by nitrogen source and histone H3K14 acetylation.</title>
        <authorList>
            <person name="Tang P."/>
            <person name="Han J."/>
            <person name="Zhang C."/>
            <person name="Tang P."/>
            <person name="Qi F."/>
            <person name="Zhang K."/>
            <person name="Liang L."/>
        </authorList>
    </citation>
    <scope>NUCLEOTIDE SEQUENCE</scope>
    <source>
        <strain evidence="2">YMF1.00683</strain>
    </source>
</reference>
<dbReference type="EMBL" id="JAQHRD010000017">
    <property type="protein sequence ID" value="KAJ6436761.1"/>
    <property type="molecule type" value="Genomic_DNA"/>
</dbReference>
<dbReference type="Proteomes" id="UP001163105">
    <property type="component" value="Unassembled WGS sequence"/>
</dbReference>
<accession>A0AB34FDM2</accession>
<evidence type="ECO:0000313" key="3">
    <source>
        <dbReference type="Proteomes" id="UP001163105"/>
    </source>
</evidence>
<gene>
    <name evidence="2" type="ORF">O9K51_10727</name>
</gene>
<organism evidence="2 3">
    <name type="scientific">Purpureocillium lavendulum</name>
    <dbReference type="NCBI Taxonomy" id="1247861"/>
    <lineage>
        <taxon>Eukaryota</taxon>
        <taxon>Fungi</taxon>
        <taxon>Dikarya</taxon>
        <taxon>Ascomycota</taxon>
        <taxon>Pezizomycotina</taxon>
        <taxon>Sordariomycetes</taxon>
        <taxon>Hypocreomycetidae</taxon>
        <taxon>Hypocreales</taxon>
        <taxon>Ophiocordycipitaceae</taxon>
        <taxon>Purpureocillium</taxon>
    </lineage>
</organism>
<dbReference type="GO" id="GO:0003964">
    <property type="term" value="F:RNA-directed DNA polymerase activity"/>
    <property type="evidence" value="ECO:0007669"/>
    <property type="project" value="UniProtKB-KW"/>
</dbReference>
<sequence length="564" mass="64332">MVNAHDQGSITRRLSRTSRLSSCGEVSSNLVDPFQLADLLHRVSSEDRLSQHRPSFIERSPTPPGRSCEDYESEAYHDLVREGGQPLYAIDIIGLISKDPERYRDLLRPWLKCPTSESPPNWTEIFKTQLERWRDFGKWQLDNRGLPDENDDYLAFVEMARRRYDRDGALDLLDGLATDPEMLKPEWEEMQRLREIQRRTIREIRGDHSFSEYFEAVKRRLRKHDFTQTFQLQEDPSKQDPSTTWVEYFGFECWWFDRYTALAAARHSKSTEAWNGLVASGVLRPLDTPESVRSDASALARARERCLAEKDIASAKASADSALMPTRTAIKNPTVANISGSGRKTLLANALHRLETAKGCLRTINKRNKLITDFVRQTWDYDEAKRNAARQKDLLQWILERMPAVGAKTVQGINRHTNEAPQYNGSHGSVDYRESKRRRIGRSTKASVQRPHANSERIDYPIIDVDADTGSPPSKRSKAGRRVTDHRTTDTGSTALRRSARIAALQAQTDPAAVPLRRDTKSAQQKDIRTIQIQGSAVSKQGRVATRTSDQPRNLRSKRKLAEL</sequence>
<feature type="compositionally biased region" description="Basic and acidic residues" evidence="1">
    <location>
        <begin position="516"/>
        <end position="529"/>
    </location>
</feature>
<feature type="compositionally biased region" description="Polar residues" evidence="1">
    <location>
        <begin position="416"/>
        <end position="427"/>
    </location>
</feature>
<keyword evidence="3" id="KW-1185">Reference proteome</keyword>